<feature type="compositionally biased region" description="Polar residues" evidence="3">
    <location>
        <begin position="11"/>
        <end position="28"/>
    </location>
</feature>
<dbReference type="GO" id="GO:0005737">
    <property type="term" value="C:cytoplasm"/>
    <property type="evidence" value="ECO:0007669"/>
    <property type="project" value="UniProtKB-SubCell"/>
</dbReference>
<feature type="compositionally biased region" description="Polar residues" evidence="3">
    <location>
        <begin position="234"/>
        <end position="250"/>
    </location>
</feature>
<dbReference type="OrthoDB" id="4977at2759"/>
<feature type="region of interest" description="Disordered" evidence="3">
    <location>
        <begin position="131"/>
        <end position="161"/>
    </location>
</feature>
<gene>
    <name evidence="4" type="ORF">SPOG_02472</name>
</gene>
<evidence type="ECO:0000256" key="2">
    <source>
        <dbReference type="ARBA" id="ARBA00022490"/>
    </source>
</evidence>
<organism evidence="4 5">
    <name type="scientific">Schizosaccharomyces cryophilus (strain OY26 / ATCC MYA-4695 / CBS 11777 / NBRC 106824 / NRRL Y48691)</name>
    <name type="common">Fission yeast</name>
    <dbReference type="NCBI Taxonomy" id="653667"/>
    <lineage>
        <taxon>Eukaryota</taxon>
        <taxon>Fungi</taxon>
        <taxon>Dikarya</taxon>
        <taxon>Ascomycota</taxon>
        <taxon>Taphrinomycotina</taxon>
        <taxon>Schizosaccharomycetes</taxon>
        <taxon>Schizosaccharomycetales</taxon>
        <taxon>Schizosaccharomycetaceae</taxon>
        <taxon>Schizosaccharomyces</taxon>
    </lineage>
</organism>
<sequence length="360" mass="41850">MDHLSEFIESSDASKTNQQKPCDNVLSNEPTNIIETEYSVEECMRAIQKASKPKPMSVCKPDELTSCVNEDYDVSEEPYYMQLTRIRRELEDLWDEAKSTREKQEVDSLSNILDKLWLEKLSRFRKSYSVDPESASIPNSGTENPELYKQPPVESLPENKRNDYNETFIPLKVADFESRISMLEKRVGNAEEPLSMTIESCLQRLQAFEKNPLIFEEKISTWETIRNRLPRTGDNVNEQAGYKSNPSTPANLAPGELLDEKEYRLLSEILFVHLQDMENYQTLMPALLKRLKSLHCLHLETAETMNRWQTLESMLESTSNSLNQWNQLLKRLETSSFPEQSMNEIQTLYKRISNLEELCK</sequence>
<evidence type="ECO:0000313" key="5">
    <source>
        <dbReference type="Proteomes" id="UP000015464"/>
    </source>
</evidence>
<reference evidence="4 5" key="1">
    <citation type="journal article" date="2011" name="Science">
        <title>Comparative functional genomics of the fission yeasts.</title>
        <authorList>
            <person name="Rhind N."/>
            <person name="Chen Z."/>
            <person name="Yassour M."/>
            <person name="Thompson D.A."/>
            <person name="Haas B.J."/>
            <person name="Habib N."/>
            <person name="Wapinski I."/>
            <person name="Roy S."/>
            <person name="Lin M.F."/>
            <person name="Heiman D.I."/>
            <person name="Young S.K."/>
            <person name="Furuya K."/>
            <person name="Guo Y."/>
            <person name="Pidoux A."/>
            <person name="Chen H.M."/>
            <person name="Robbertse B."/>
            <person name="Goldberg J.M."/>
            <person name="Aoki K."/>
            <person name="Bayne E.H."/>
            <person name="Berlin A.M."/>
            <person name="Desjardins C.A."/>
            <person name="Dobbs E."/>
            <person name="Dukaj L."/>
            <person name="Fan L."/>
            <person name="FitzGerald M.G."/>
            <person name="French C."/>
            <person name="Gujja S."/>
            <person name="Hansen K."/>
            <person name="Keifenheim D."/>
            <person name="Levin J.Z."/>
            <person name="Mosher R.A."/>
            <person name="Mueller C.A."/>
            <person name="Pfiffner J."/>
            <person name="Priest M."/>
            <person name="Russ C."/>
            <person name="Smialowska A."/>
            <person name="Swoboda P."/>
            <person name="Sykes S.M."/>
            <person name="Vaughn M."/>
            <person name="Vengrova S."/>
            <person name="Yoder R."/>
            <person name="Zeng Q."/>
            <person name="Allshire R."/>
            <person name="Baulcombe D."/>
            <person name="Birren B.W."/>
            <person name="Brown W."/>
            <person name="Ekwall K."/>
            <person name="Kellis M."/>
            <person name="Leatherwood J."/>
            <person name="Levin H."/>
            <person name="Margalit H."/>
            <person name="Martienssen R."/>
            <person name="Nieduszynski C.A."/>
            <person name="Spatafora J.W."/>
            <person name="Friedman N."/>
            <person name="Dalgaard J.Z."/>
            <person name="Baumann P."/>
            <person name="Niki H."/>
            <person name="Regev A."/>
            <person name="Nusbaum C."/>
        </authorList>
    </citation>
    <scope>NUCLEOTIDE SEQUENCE [LARGE SCALE GENOMIC DNA]</scope>
    <source>
        <strain evidence="5">OY26 / ATCC MYA-4695 / CBS 11777 / NBRC 106824 / NRRL Y48691</strain>
    </source>
</reference>
<evidence type="ECO:0000256" key="3">
    <source>
        <dbReference type="SAM" id="MobiDB-lite"/>
    </source>
</evidence>
<dbReference type="EMBL" id="KE546991">
    <property type="protein sequence ID" value="EPY51298.1"/>
    <property type="molecule type" value="Genomic_DNA"/>
</dbReference>
<feature type="region of interest" description="Disordered" evidence="3">
    <location>
        <begin position="231"/>
        <end position="254"/>
    </location>
</feature>
<dbReference type="RefSeq" id="XP_013023867.1">
    <property type="nucleotide sequence ID" value="XM_013168413.1"/>
</dbReference>
<proteinExistence type="predicted"/>
<comment type="subcellular location">
    <subcellularLocation>
        <location evidence="1">Cytoplasm</location>
    </subcellularLocation>
</comment>
<feature type="region of interest" description="Disordered" evidence="3">
    <location>
        <begin position="1"/>
        <end position="28"/>
    </location>
</feature>
<dbReference type="GO" id="GO:0005869">
    <property type="term" value="C:dynactin complex"/>
    <property type="evidence" value="ECO:0007669"/>
    <property type="project" value="InterPro"/>
</dbReference>
<dbReference type="PANTHER" id="PTHR15346">
    <property type="entry name" value="DYNACTIN SUBUNIT"/>
    <property type="match status" value="1"/>
</dbReference>
<dbReference type="Proteomes" id="UP000015464">
    <property type="component" value="Unassembled WGS sequence"/>
</dbReference>
<dbReference type="OMA" id="AETMNRW"/>
<evidence type="ECO:0000313" key="4">
    <source>
        <dbReference type="EMBL" id="EPY51298.1"/>
    </source>
</evidence>
<name>S9VTV6_SCHCR</name>
<dbReference type="HOGENOM" id="CLU_778804_0_0_1"/>
<evidence type="ECO:0000256" key="1">
    <source>
        <dbReference type="ARBA" id="ARBA00004496"/>
    </source>
</evidence>
<dbReference type="Pfam" id="PF04912">
    <property type="entry name" value="Dynamitin"/>
    <property type="match status" value="1"/>
</dbReference>
<accession>S9VTV6</accession>
<dbReference type="GO" id="GO:0007017">
    <property type="term" value="P:microtubule-based process"/>
    <property type="evidence" value="ECO:0007669"/>
    <property type="project" value="InterPro"/>
</dbReference>
<dbReference type="STRING" id="653667.S9VTV6"/>
<protein>
    <submittedName>
        <fullName evidence="4">Dynactin complex subunit</fullName>
    </submittedName>
</protein>
<dbReference type="InterPro" id="IPR028133">
    <property type="entry name" value="Dynamitin"/>
</dbReference>
<keyword evidence="2" id="KW-0963">Cytoplasm</keyword>
<keyword evidence="5" id="KW-1185">Reference proteome</keyword>
<dbReference type="GeneID" id="25036795"/>
<dbReference type="AlphaFoldDB" id="S9VTV6"/>